<accession>A0A8X6M9S9</accession>
<organism evidence="8 9">
    <name type="scientific">Trichonephila inaurata madagascariensis</name>
    <dbReference type="NCBI Taxonomy" id="2747483"/>
    <lineage>
        <taxon>Eukaryota</taxon>
        <taxon>Metazoa</taxon>
        <taxon>Ecdysozoa</taxon>
        <taxon>Arthropoda</taxon>
        <taxon>Chelicerata</taxon>
        <taxon>Arachnida</taxon>
        <taxon>Araneae</taxon>
        <taxon>Araneomorphae</taxon>
        <taxon>Entelegynae</taxon>
        <taxon>Araneoidea</taxon>
        <taxon>Nephilidae</taxon>
        <taxon>Trichonephila</taxon>
        <taxon>Trichonephila inaurata</taxon>
    </lineage>
</organism>
<dbReference type="InterPro" id="IPR051495">
    <property type="entry name" value="Epithelial_Barrier/Signaling"/>
</dbReference>
<keyword evidence="3" id="KW-1133">Transmembrane helix</keyword>
<name>A0A8X6M9S9_9ARAC</name>
<dbReference type="PROSITE" id="PS51220">
    <property type="entry name" value="NIDO"/>
    <property type="match status" value="1"/>
</dbReference>
<comment type="subcellular location">
    <subcellularLocation>
        <location evidence="1">Membrane</location>
    </subcellularLocation>
</comment>
<dbReference type="Gene3D" id="2.60.40.10">
    <property type="entry name" value="Immunoglobulins"/>
    <property type="match status" value="1"/>
</dbReference>
<dbReference type="InterPro" id="IPR003886">
    <property type="entry name" value="NIDO_dom"/>
</dbReference>
<dbReference type="Proteomes" id="UP000886998">
    <property type="component" value="Unassembled WGS sequence"/>
</dbReference>
<evidence type="ECO:0000313" key="8">
    <source>
        <dbReference type="EMBL" id="GFS34796.1"/>
    </source>
</evidence>
<dbReference type="SMART" id="SM00723">
    <property type="entry name" value="AMOP"/>
    <property type="match status" value="1"/>
</dbReference>
<feature type="domain" description="NIDO" evidence="7">
    <location>
        <begin position="1"/>
        <end position="71"/>
    </location>
</feature>
<dbReference type="PROSITE" id="PS50856">
    <property type="entry name" value="AMOP"/>
    <property type="match status" value="1"/>
</dbReference>
<keyword evidence="5" id="KW-1015">Disulfide bond</keyword>
<evidence type="ECO:0000256" key="3">
    <source>
        <dbReference type="ARBA" id="ARBA00022989"/>
    </source>
</evidence>
<dbReference type="AlphaFoldDB" id="A0A8X6M9S9"/>
<sequence length="403" mass="46328">MFNYDSINWISDKDNYDGIKGVPAFVGFNAGNRTRAFEFVPYSQNPRISRLPSLGFGNGLKGRFYFQINEEILSGSCIERYLDVNWSDRPKLTFFPRHGSMLGGTMVNITGPCVYDPESVIRCKFDTLEVDGIYRNLNTISCVSPPVMYHGYVDLSVSIDQGPFLFYGKYYVVPPGITEADVNVLNGADKLEAPERFTIEWKNEKLTWNTGAPVTISLWGYKETNETYPKLTYIDEPGQIRHSFWFHIAINLTHPEITKDGGRHTTALWSDPLPLGWYFRHQWQRKYGNSWKKNICEDWYLKEKNSERFNTTLSRCPCTLEQAKQDVGRFVPDLQCNEIDRKCETFHRPAYHCVTSGRPAIGGGGHTHNRAVTIFTEILLKMRIPYTVEDLQELSNLENIPPK</sequence>
<gene>
    <name evidence="8" type="primary">mesh</name>
    <name evidence="8" type="ORF">TNIN_328172</name>
</gene>
<dbReference type="InterPro" id="IPR005533">
    <property type="entry name" value="AMOP_dom"/>
</dbReference>
<evidence type="ECO:0000256" key="1">
    <source>
        <dbReference type="ARBA" id="ARBA00004370"/>
    </source>
</evidence>
<proteinExistence type="predicted"/>
<dbReference type="PANTHER" id="PTHR13802:SF52">
    <property type="entry name" value="MUCIN-4"/>
    <property type="match status" value="1"/>
</dbReference>
<evidence type="ECO:0000256" key="4">
    <source>
        <dbReference type="ARBA" id="ARBA00023136"/>
    </source>
</evidence>
<evidence type="ECO:0000256" key="2">
    <source>
        <dbReference type="ARBA" id="ARBA00022692"/>
    </source>
</evidence>
<dbReference type="PANTHER" id="PTHR13802">
    <property type="entry name" value="MUCIN 4-RELATED"/>
    <property type="match status" value="1"/>
</dbReference>
<evidence type="ECO:0000259" key="7">
    <source>
        <dbReference type="PROSITE" id="PS51220"/>
    </source>
</evidence>
<dbReference type="Pfam" id="PF06119">
    <property type="entry name" value="NIDO"/>
    <property type="match status" value="1"/>
</dbReference>
<dbReference type="OrthoDB" id="6406881at2759"/>
<dbReference type="SUPFAM" id="SSF81296">
    <property type="entry name" value="E set domains"/>
    <property type="match status" value="1"/>
</dbReference>
<dbReference type="Pfam" id="PF03782">
    <property type="entry name" value="AMOP"/>
    <property type="match status" value="1"/>
</dbReference>
<reference evidence="8" key="1">
    <citation type="submission" date="2020-08" db="EMBL/GenBank/DDBJ databases">
        <title>Multicomponent nature underlies the extraordinary mechanical properties of spider dragline silk.</title>
        <authorList>
            <person name="Kono N."/>
            <person name="Nakamura H."/>
            <person name="Mori M."/>
            <person name="Yoshida Y."/>
            <person name="Ohtoshi R."/>
            <person name="Malay A.D."/>
            <person name="Moran D.A.P."/>
            <person name="Tomita M."/>
            <person name="Numata K."/>
            <person name="Arakawa K."/>
        </authorList>
    </citation>
    <scope>NUCLEOTIDE SEQUENCE</scope>
</reference>
<dbReference type="EMBL" id="BMAV01024636">
    <property type="protein sequence ID" value="GFS34796.1"/>
    <property type="molecule type" value="Genomic_DNA"/>
</dbReference>
<dbReference type="InterPro" id="IPR014756">
    <property type="entry name" value="Ig_E-set"/>
</dbReference>
<evidence type="ECO:0000259" key="6">
    <source>
        <dbReference type="PROSITE" id="PS50856"/>
    </source>
</evidence>
<evidence type="ECO:0000256" key="5">
    <source>
        <dbReference type="ARBA" id="ARBA00023157"/>
    </source>
</evidence>
<keyword evidence="2" id="KW-0812">Transmembrane</keyword>
<dbReference type="GO" id="GO:0007160">
    <property type="term" value="P:cell-matrix adhesion"/>
    <property type="evidence" value="ECO:0007669"/>
    <property type="project" value="InterPro"/>
</dbReference>
<protein>
    <submittedName>
        <fullName evidence="8">Protein mesh</fullName>
    </submittedName>
</protein>
<keyword evidence="9" id="KW-1185">Reference proteome</keyword>
<keyword evidence="4" id="KW-0472">Membrane</keyword>
<dbReference type="GO" id="GO:0016020">
    <property type="term" value="C:membrane"/>
    <property type="evidence" value="ECO:0007669"/>
    <property type="project" value="UniProtKB-SubCell"/>
</dbReference>
<comment type="caution">
    <text evidence="8">The sequence shown here is derived from an EMBL/GenBank/DDBJ whole genome shotgun (WGS) entry which is preliminary data.</text>
</comment>
<feature type="domain" description="AMOP" evidence="6">
    <location>
        <begin position="288"/>
        <end position="403"/>
    </location>
</feature>
<evidence type="ECO:0000313" key="9">
    <source>
        <dbReference type="Proteomes" id="UP000886998"/>
    </source>
</evidence>
<dbReference type="InterPro" id="IPR013783">
    <property type="entry name" value="Ig-like_fold"/>
</dbReference>